<evidence type="ECO:0000313" key="1">
    <source>
        <dbReference type="EMBL" id="KIY23254.1"/>
    </source>
</evidence>
<dbReference type="PATRIC" id="fig|285983.3.peg.2826"/>
<evidence type="ECO:0000313" key="2">
    <source>
        <dbReference type="Proteomes" id="UP000032512"/>
    </source>
</evidence>
<accession>A0A0D6ZBT8</accession>
<dbReference type="InterPro" id="IPR024488">
    <property type="entry name" value="DUF2777"/>
</dbReference>
<dbReference type="OrthoDB" id="2923064at2"/>
<organism evidence="1 2">
    <name type="scientific">Mesobacillus subterraneus</name>
    <dbReference type="NCBI Taxonomy" id="285983"/>
    <lineage>
        <taxon>Bacteria</taxon>
        <taxon>Bacillati</taxon>
        <taxon>Bacillota</taxon>
        <taxon>Bacilli</taxon>
        <taxon>Bacillales</taxon>
        <taxon>Bacillaceae</taxon>
        <taxon>Mesobacillus</taxon>
    </lineage>
</organism>
<dbReference type="Pfam" id="PF10949">
    <property type="entry name" value="DUF2777"/>
    <property type="match status" value="1"/>
</dbReference>
<protein>
    <recommendedName>
        <fullName evidence="3">DUF2777 domain-containing protein</fullName>
    </recommendedName>
</protein>
<comment type="caution">
    <text evidence="1">The sequence shown here is derived from an EMBL/GenBank/DDBJ whole genome shotgun (WGS) entry which is preliminary data.</text>
</comment>
<name>A0A0D6ZBT8_9BACI</name>
<dbReference type="RefSeq" id="WP_044391363.1">
    <property type="nucleotide sequence ID" value="NZ_JXIQ01000021.1"/>
</dbReference>
<keyword evidence="2" id="KW-1185">Reference proteome</keyword>
<gene>
    <name evidence="1" type="ORF">UB32_03900</name>
</gene>
<sequence length="186" mass="22139">MNRQQRSNLIEYQPRSFNAGTVEHINAQWIFFDEETEEAALIEEFAHQEVEVQRNSKWCKGILLDDGNIQTGKEILSLTDQEMIRIRKQLIYSFERLLDELNDEAFVQFIQTLNSLKFSLYDCIYCYNHLTFLDHKAGRSGVNFLIFDNEEHICSVQHHFDYYEIQMDRFELTLNNGKRTVVERIS</sequence>
<dbReference type="Proteomes" id="UP000032512">
    <property type="component" value="Unassembled WGS sequence"/>
</dbReference>
<proteinExistence type="predicted"/>
<dbReference type="EMBL" id="JXIQ01000021">
    <property type="protein sequence ID" value="KIY23254.1"/>
    <property type="molecule type" value="Genomic_DNA"/>
</dbReference>
<dbReference type="AlphaFoldDB" id="A0A0D6ZBT8"/>
<evidence type="ECO:0008006" key="3">
    <source>
        <dbReference type="Google" id="ProtNLM"/>
    </source>
</evidence>
<reference evidence="1 2" key="1">
    <citation type="submission" date="2015-01" db="EMBL/GenBank/DDBJ databases">
        <title>Draft genome sequences of the supercritical CO2 tolerant bacteria Bacillus subterraneus MITOT1 and Bacillus cereus MIT0214.</title>
        <authorList>
            <person name="Peet K.C."/>
            <person name="Thompson J.R."/>
        </authorList>
    </citation>
    <scope>NUCLEOTIDE SEQUENCE [LARGE SCALE GENOMIC DNA]</scope>
    <source>
        <strain evidence="1 2">MITOT1</strain>
    </source>
</reference>